<protein>
    <recommendedName>
        <fullName evidence="4">Cardiolipin synthase N-terminal domain-containing protein</fullName>
    </recommendedName>
</protein>
<evidence type="ECO:0000256" key="1">
    <source>
        <dbReference type="SAM" id="Phobius"/>
    </source>
</evidence>
<dbReference type="RefSeq" id="WP_310922179.1">
    <property type="nucleotide sequence ID" value="NZ_JAMQOP010000001.1"/>
</dbReference>
<dbReference type="EMBL" id="JAMQOP010000001">
    <property type="protein sequence ID" value="MDS0297388.1"/>
    <property type="molecule type" value="Genomic_DNA"/>
</dbReference>
<comment type="caution">
    <text evidence="2">The sequence shown here is derived from an EMBL/GenBank/DDBJ whole genome shotgun (WGS) entry which is preliminary data.</text>
</comment>
<feature type="transmembrane region" description="Helical" evidence="1">
    <location>
        <begin position="7"/>
        <end position="28"/>
    </location>
</feature>
<keyword evidence="1" id="KW-0812">Transmembrane</keyword>
<proteinExistence type="predicted"/>
<keyword evidence="1" id="KW-1133">Transmembrane helix</keyword>
<dbReference type="Proteomes" id="UP001257060">
    <property type="component" value="Unassembled WGS sequence"/>
</dbReference>
<gene>
    <name evidence="2" type="ORF">NDI76_01365</name>
</gene>
<name>A0ABU2GAU3_9EURY</name>
<feature type="transmembrane region" description="Helical" evidence="1">
    <location>
        <begin position="34"/>
        <end position="55"/>
    </location>
</feature>
<evidence type="ECO:0008006" key="4">
    <source>
        <dbReference type="Google" id="ProtNLM"/>
    </source>
</evidence>
<reference evidence="2 3" key="1">
    <citation type="submission" date="2022-06" db="EMBL/GenBank/DDBJ databases">
        <title>Halogeometricum sp. a new haloarchaeum isolate from saline soil.</title>
        <authorList>
            <person name="Strakova D."/>
            <person name="Galisteo C."/>
            <person name="Sanchez-Porro C."/>
            <person name="Ventosa A."/>
        </authorList>
    </citation>
    <scope>NUCLEOTIDE SEQUENCE [LARGE SCALE GENOMIC DNA]</scope>
    <source>
        <strain evidence="2 3">S1BR25-6</strain>
    </source>
</reference>
<keyword evidence="1" id="KW-0472">Membrane</keyword>
<evidence type="ECO:0000313" key="2">
    <source>
        <dbReference type="EMBL" id="MDS0297388.1"/>
    </source>
</evidence>
<feature type="transmembrane region" description="Helical" evidence="1">
    <location>
        <begin position="67"/>
        <end position="92"/>
    </location>
</feature>
<evidence type="ECO:0000313" key="3">
    <source>
        <dbReference type="Proteomes" id="UP001257060"/>
    </source>
</evidence>
<sequence length="102" mass="10796">MATRSPLSLLALLVLAAFVPLVVMWAAVSGWGGVGYLLGFALFFLVFQVLVPARVYVHARANGSNAVLAWTGLAFVLPVVGALVYFLVAVAFDRADRAETDG</sequence>
<organism evidence="2 3">
    <name type="scientific">Halogeometricum salsisoli</name>
    <dbReference type="NCBI Taxonomy" id="2950536"/>
    <lineage>
        <taxon>Archaea</taxon>
        <taxon>Methanobacteriati</taxon>
        <taxon>Methanobacteriota</taxon>
        <taxon>Stenosarchaea group</taxon>
        <taxon>Halobacteria</taxon>
        <taxon>Halobacteriales</taxon>
        <taxon>Haloferacaceae</taxon>
        <taxon>Halogeometricum</taxon>
    </lineage>
</organism>
<keyword evidence="3" id="KW-1185">Reference proteome</keyword>
<accession>A0ABU2GAU3</accession>